<dbReference type="Proteomes" id="UP001157418">
    <property type="component" value="Unassembled WGS sequence"/>
</dbReference>
<name>A0AAU9MIT3_9ASTR</name>
<dbReference type="GO" id="GO:0006357">
    <property type="term" value="P:regulation of transcription by RNA polymerase II"/>
    <property type="evidence" value="ECO:0007669"/>
    <property type="project" value="TreeGrafter"/>
</dbReference>
<comment type="caution">
    <text evidence="1">The sequence shown here is derived from an EMBL/GenBank/DDBJ whole genome shotgun (WGS) entry which is preliminary data.</text>
</comment>
<dbReference type="GO" id="GO:0005634">
    <property type="term" value="C:nucleus"/>
    <property type="evidence" value="ECO:0007669"/>
    <property type="project" value="TreeGrafter"/>
</dbReference>
<evidence type="ECO:0000313" key="1">
    <source>
        <dbReference type="EMBL" id="CAH1421845.1"/>
    </source>
</evidence>
<keyword evidence="2" id="KW-1185">Reference proteome</keyword>
<dbReference type="AlphaFoldDB" id="A0AAU9MIT3"/>
<accession>A0AAU9MIT3</accession>
<dbReference type="EMBL" id="CAKMRJ010001112">
    <property type="protein sequence ID" value="CAH1421845.1"/>
    <property type="molecule type" value="Genomic_DNA"/>
</dbReference>
<organism evidence="1 2">
    <name type="scientific">Lactuca virosa</name>
    <dbReference type="NCBI Taxonomy" id="75947"/>
    <lineage>
        <taxon>Eukaryota</taxon>
        <taxon>Viridiplantae</taxon>
        <taxon>Streptophyta</taxon>
        <taxon>Embryophyta</taxon>
        <taxon>Tracheophyta</taxon>
        <taxon>Spermatophyta</taxon>
        <taxon>Magnoliopsida</taxon>
        <taxon>eudicotyledons</taxon>
        <taxon>Gunneridae</taxon>
        <taxon>Pentapetalae</taxon>
        <taxon>asterids</taxon>
        <taxon>campanulids</taxon>
        <taxon>Asterales</taxon>
        <taxon>Asteraceae</taxon>
        <taxon>Cichorioideae</taxon>
        <taxon>Cichorieae</taxon>
        <taxon>Lactucinae</taxon>
        <taxon>Lactuca</taxon>
    </lineage>
</organism>
<protein>
    <submittedName>
        <fullName evidence="1">Uncharacterized protein</fullName>
    </submittedName>
</protein>
<gene>
    <name evidence="1" type="ORF">LVIROSA_LOCUS9220</name>
</gene>
<sequence length="316" mass="35484">MPVVTEFERYKDEKGVQRCKSKHCDGGNYKCESGGYGTKNLGYHLTKCKAYLAKLSGGQKQLAFQYGDENKLLTWKFGQNESRKALAHMLVVDELPFSFVEGVGFRYYNIVTQPLFKVPCRSTSTTAERRRRLTKVSTLNHRYLHRWCPTKALKPISIVCASISTLNYISTAIFSFFLSITSVSTPPTNISNHAIPTQLQTIGDCIFPDNERSSPFLVHPTTTTTFPPSPSVTASTYPHYPKSREALIEIIGVSAPFNPPRFAAFSHGRPKLSNRSRACSEFDAHKAYSNYEAASCEQFRTAFQDESQSGKRPSFI</sequence>
<dbReference type="InterPro" id="IPR053031">
    <property type="entry name" value="Cuticle_assoc_protein"/>
</dbReference>
<dbReference type="GO" id="GO:1990837">
    <property type="term" value="F:sequence-specific double-stranded DNA binding"/>
    <property type="evidence" value="ECO:0007669"/>
    <property type="project" value="TreeGrafter"/>
</dbReference>
<dbReference type="PANTHER" id="PTHR34396:SF27">
    <property type="entry name" value="OS08G0208700 PROTEIN"/>
    <property type="match status" value="1"/>
</dbReference>
<evidence type="ECO:0000313" key="2">
    <source>
        <dbReference type="Proteomes" id="UP001157418"/>
    </source>
</evidence>
<proteinExistence type="predicted"/>
<dbReference type="PANTHER" id="PTHR34396">
    <property type="entry name" value="OS03G0264950 PROTEIN-RELATED"/>
    <property type="match status" value="1"/>
</dbReference>
<reference evidence="1 2" key="1">
    <citation type="submission" date="2022-01" db="EMBL/GenBank/DDBJ databases">
        <authorList>
            <person name="Xiong W."/>
            <person name="Schranz E."/>
        </authorList>
    </citation>
    <scope>NUCLEOTIDE SEQUENCE [LARGE SCALE GENOMIC DNA]</scope>
</reference>